<dbReference type="OrthoDB" id="3364107at2759"/>
<dbReference type="STRING" id="1077348.A0A2G8SE77"/>
<keyword evidence="2" id="KW-0472">Membrane</keyword>
<keyword evidence="2" id="KW-0812">Transmembrane</keyword>
<evidence type="ECO:0008006" key="5">
    <source>
        <dbReference type="Google" id="ProtNLM"/>
    </source>
</evidence>
<feature type="transmembrane region" description="Helical" evidence="2">
    <location>
        <begin position="41"/>
        <end position="64"/>
    </location>
</feature>
<protein>
    <recommendedName>
        <fullName evidence="5">MARVEL domain-containing protein</fullName>
    </recommendedName>
</protein>
<feature type="transmembrane region" description="Helical" evidence="2">
    <location>
        <begin position="76"/>
        <end position="97"/>
    </location>
</feature>
<keyword evidence="4" id="KW-1185">Reference proteome</keyword>
<feature type="compositionally biased region" description="Polar residues" evidence="1">
    <location>
        <begin position="174"/>
        <end position="183"/>
    </location>
</feature>
<feature type="compositionally biased region" description="Low complexity" evidence="1">
    <location>
        <begin position="199"/>
        <end position="213"/>
    </location>
</feature>
<comment type="caution">
    <text evidence="3">The sequence shown here is derived from an EMBL/GenBank/DDBJ whole genome shotgun (WGS) entry which is preliminary data.</text>
</comment>
<proteinExistence type="predicted"/>
<accession>A0A2G8SE77</accession>
<feature type="transmembrane region" description="Helical" evidence="2">
    <location>
        <begin position="131"/>
        <end position="152"/>
    </location>
</feature>
<dbReference type="EMBL" id="AYKW01000012">
    <property type="protein sequence ID" value="PIL32061.1"/>
    <property type="molecule type" value="Genomic_DNA"/>
</dbReference>
<reference evidence="3 4" key="1">
    <citation type="journal article" date="2015" name="Sci. Rep.">
        <title>Chromosome-level genome map provides insights into diverse defense mechanisms in the medicinal fungus Ganoderma sinense.</title>
        <authorList>
            <person name="Zhu Y."/>
            <person name="Xu J."/>
            <person name="Sun C."/>
            <person name="Zhou S."/>
            <person name="Xu H."/>
            <person name="Nelson D.R."/>
            <person name="Qian J."/>
            <person name="Song J."/>
            <person name="Luo H."/>
            <person name="Xiang L."/>
            <person name="Li Y."/>
            <person name="Xu Z."/>
            <person name="Ji A."/>
            <person name="Wang L."/>
            <person name="Lu S."/>
            <person name="Hayward A."/>
            <person name="Sun W."/>
            <person name="Li X."/>
            <person name="Schwartz D.C."/>
            <person name="Wang Y."/>
            <person name="Chen S."/>
        </authorList>
    </citation>
    <scope>NUCLEOTIDE SEQUENCE [LARGE SCALE GENOMIC DNA]</scope>
    <source>
        <strain evidence="3 4">ZZ0214-1</strain>
    </source>
</reference>
<feature type="region of interest" description="Disordered" evidence="1">
    <location>
        <begin position="174"/>
        <end position="227"/>
    </location>
</feature>
<sequence>MHWLLLFRVVVLGWATFCAIVLLGVGAHALSTVDTLRLPSFAWAGLSVATAVLAVLTLPAMIVIDLLRTGAFTSMIVVDLAWIGFLGVLFLASGGAAADNAANFWVTCSDWNPALARTVCSETSAAAAFGFLGWLALWAYQITLLVILIIQANRGNYIWQRSVKETFPITSTIPPVTSATTGETKPMAPNQYGYPPANTMTPQTTGYTQPQQTANPYPQQQTHAYQV</sequence>
<name>A0A2G8SE77_9APHY</name>
<evidence type="ECO:0000256" key="1">
    <source>
        <dbReference type="SAM" id="MobiDB-lite"/>
    </source>
</evidence>
<dbReference type="Proteomes" id="UP000230002">
    <property type="component" value="Unassembled WGS sequence"/>
</dbReference>
<evidence type="ECO:0000313" key="4">
    <source>
        <dbReference type="Proteomes" id="UP000230002"/>
    </source>
</evidence>
<dbReference type="AlphaFoldDB" id="A0A2G8SE77"/>
<evidence type="ECO:0000313" key="3">
    <source>
        <dbReference type="EMBL" id="PIL32061.1"/>
    </source>
</evidence>
<evidence type="ECO:0000256" key="2">
    <source>
        <dbReference type="SAM" id="Phobius"/>
    </source>
</evidence>
<keyword evidence="2" id="KW-1133">Transmembrane helix</keyword>
<organism evidence="3 4">
    <name type="scientific">Ganoderma sinense ZZ0214-1</name>
    <dbReference type="NCBI Taxonomy" id="1077348"/>
    <lineage>
        <taxon>Eukaryota</taxon>
        <taxon>Fungi</taxon>
        <taxon>Dikarya</taxon>
        <taxon>Basidiomycota</taxon>
        <taxon>Agaricomycotina</taxon>
        <taxon>Agaricomycetes</taxon>
        <taxon>Polyporales</taxon>
        <taxon>Polyporaceae</taxon>
        <taxon>Ganoderma</taxon>
    </lineage>
</organism>
<gene>
    <name evidence="3" type="ORF">GSI_06765</name>
</gene>
<feature type="compositionally biased region" description="Polar residues" evidence="1">
    <location>
        <begin position="214"/>
        <end position="227"/>
    </location>
</feature>